<dbReference type="InterPro" id="IPR033121">
    <property type="entry name" value="PEPTIDASE_A1"/>
</dbReference>
<dbReference type="SUPFAM" id="SSF50630">
    <property type="entry name" value="Acid proteases"/>
    <property type="match status" value="1"/>
</dbReference>
<dbReference type="Pfam" id="PF00026">
    <property type="entry name" value="Asp"/>
    <property type="match status" value="1"/>
</dbReference>
<feature type="active site" evidence="2">
    <location>
        <position position="272"/>
    </location>
</feature>
<feature type="disulfide bond" evidence="3">
    <location>
        <begin position="310"/>
        <end position="349"/>
    </location>
</feature>
<dbReference type="PROSITE" id="PS51767">
    <property type="entry name" value="PEPTIDASE_A1"/>
    <property type="match status" value="1"/>
</dbReference>
<comment type="similarity">
    <text evidence="1">Belongs to the peptidase A1 family.</text>
</comment>
<protein>
    <submittedName>
        <fullName evidence="6">Acid protease</fullName>
    </submittedName>
</protein>
<evidence type="ECO:0000313" key="6">
    <source>
        <dbReference type="EMBL" id="KAF2095506.1"/>
    </source>
</evidence>
<sequence length="403" mass="42685">MFLSELVALSALFSFVLGSHPKISLRAKSKSEKVARRDVNGAGNVTLANYFNGTDLQWYGAIGVGTPPQNLTVVFDSASTDLLIPSVACSPSNGCPSEGIEGPLHKFNQNSSSTFHTQNKGFYAPFGTGIGVAPSDFESQTGIIATDTVCVSGLCAKNQTMGLVMNETAGFANDPFDGILGLAFPALGVTGNGSFFNSLVQAKAVAEALYGFYLTPNVVGGAELTLGGIDESKIESNITYAKVAPPFWNVTFDDLTVNGVSVNLTYKQALFDTGTSNVVGGDISQLQEIYGIISPKIKLIDKNGAFGMPCSEIQEIVEANVKFTISGKTFMIPTPELFVGEYPSLPGVCQAFWNADVTNSYGGAFIVGASLLKYYYSVWDFGNSRFGLADTDISPPRVSDADQ</sequence>
<feature type="signal peptide" evidence="4">
    <location>
        <begin position="1"/>
        <end position="18"/>
    </location>
</feature>
<evidence type="ECO:0000256" key="1">
    <source>
        <dbReference type="ARBA" id="ARBA00007447"/>
    </source>
</evidence>
<evidence type="ECO:0000259" key="5">
    <source>
        <dbReference type="PROSITE" id="PS51767"/>
    </source>
</evidence>
<dbReference type="InterPro" id="IPR021109">
    <property type="entry name" value="Peptidase_aspartic_dom_sf"/>
</dbReference>
<proteinExistence type="inferred from homology"/>
<dbReference type="Proteomes" id="UP000799772">
    <property type="component" value="Unassembled WGS sequence"/>
</dbReference>
<keyword evidence="6" id="KW-0645">Protease</keyword>
<dbReference type="Gene3D" id="2.40.70.10">
    <property type="entry name" value="Acid Proteases"/>
    <property type="match status" value="2"/>
</dbReference>
<evidence type="ECO:0000313" key="7">
    <source>
        <dbReference type="Proteomes" id="UP000799772"/>
    </source>
</evidence>
<keyword evidence="6" id="KW-0378">Hydrolase</keyword>
<keyword evidence="7" id="KW-1185">Reference proteome</keyword>
<dbReference type="PRINTS" id="PR00792">
    <property type="entry name" value="PEPSIN"/>
</dbReference>
<dbReference type="AlphaFoldDB" id="A0A9P4IC20"/>
<feature type="domain" description="Peptidase A1" evidence="5">
    <location>
        <begin position="58"/>
        <end position="389"/>
    </location>
</feature>
<gene>
    <name evidence="6" type="ORF">NA57DRAFT_44054</name>
</gene>
<organism evidence="6 7">
    <name type="scientific">Rhizodiscina lignyota</name>
    <dbReference type="NCBI Taxonomy" id="1504668"/>
    <lineage>
        <taxon>Eukaryota</taxon>
        <taxon>Fungi</taxon>
        <taxon>Dikarya</taxon>
        <taxon>Ascomycota</taxon>
        <taxon>Pezizomycotina</taxon>
        <taxon>Dothideomycetes</taxon>
        <taxon>Pleosporomycetidae</taxon>
        <taxon>Aulographales</taxon>
        <taxon>Rhizodiscinaceae</taxon>
        <taxon>Rhizodiscina</taxon>
    </lineage>
</organism>
<dbReference type="GO" id="GO:0004190">
    <property type="term" value="F:aspartic-type endopeptidase activity"/>
    <property type="evidence" value="ECO:0007669"/>
    <property type="project" value="InterPro"/>
</dbReference>
<dbReference type="PANTHER" id="PTHR47966">
    <property type="entry name" value="BETA-SITE APP-CLEAVING ENZYME, ISOFORM A-RELATED"/>
    <property type="match status" value="1"/>
</dbReference>
<name>A0A9P4IC20_9PEZI</name>
<dbReference type="PANTHER" id="PTHR47966:SF51">
    <property type="entry name" value="BETA-SITE APP-CLEAVING ENZYME, ISOFORM A-RELATED"/>
    <property type="match status" value="1"/>
</dbReference>
<comment type="caution">
    <text evidence="6">The sequence shown here is derived from an EMBL/GenBank/DDBJ whole genome shotgun (WGS) entry which is preliminary data.</text>
</comment>
<feature type="chain" id="PRO_5040329158" evidence="4">
    <location>
        <begin position="19"/>
        <end position="403"/>
    </location>
</feature>
<keyword evidence="3" id="KW-1015">Disulfide bond</keyword>
<evidence type="ECO:0000256" key="2">
    <source>
        <dbReference type="PIRSR" id="PIRSR601461-1"/>
    </source>
</evidence>
<feature type="active site" evidence="2">
    <location>
        <position position="76"/>
    </location>
</feature>
<dbReference type="InterPro" id="IPR001461">
    <property type="entry name" value="Aspartic_peptidase_A1"/>
</dbReference>
<evidence type="ECO:0000256" key="4">
    <source>
        <dbReference type="SAM" id="SignalP"/>
    </source>
</evidence>
<accession>A0A9P4IC20</accession>
<dbReference type="FunFam" id="2.40.70.10:FF:000008">
    <property type="entry name" value="Cathepsin D"/>
    <property type="match status" value="1"/>
</dbReference>
<reference evidence="6" key="1">
    <citation type="journal article" date="2020" name="Stud. Mycol.">
        <title>101 Dothideomycetes genomes: a test case for predicting lifestyles and emergence of pathogens.</title>
        <authorList>
            <person name="Haridas S."/>
            <person name="Albert R."/>
            <person name="Binder M."/>
            <person name="Bloem J."/>
            <person name="Labutti K."/>
            <person name="Salamov A."/>
            <person name="Andreopoulos B."/>
            <person name="Baker S."/>
            <person name="Barry K."/>
            <person name="Bills G."/>
            <person name="Bluhm B."/>
            <person name="Cannon C."/>
            <person name="Castanera R."/>
            <person name="Culley D."/>
            <person name="Daum C."/>
            <person name="Ezra D."/>
            <person name="Gonzalez J."/>
            <person name="Henrissat B."/>
            <person name="Kuo A."/>
            <person name="Liang C."/>
            <person name="Lipzen A."/>
            <person name="Lutzoni F."/>
            <person name="Magnuson J."/>
            <person name="Mondo S."/>
            <person name="Nolan M."/>
            <person name="Ohm R."/>
            <person name="Pangilinan J."/>
            <person name="Park H.-J."/>
            <person name="Ramirez L."/>
            <person name="Alfaro M."/>
            <person name="Sun H."/>
            <person name="Tritt A."/>
            <person name="Yoshinaga Y."/>
            <person name="Zwiers L.-H."/>
            <person name="Turgeon B."/>
            <person name="Goodwin S."/>
            <person name="Spatafora J."/>
            <person name="Crous P."/>
            <person name="Grigoriev I."/>
        </authorList>
    </citation>
    <scope>NUCLEOTIDE SEQUENCE</scope>
    <source>
        <strain evidence="6">CBS 133067</strain>
    </source>
</reference>
<evidence type="ECO:0000256" key="3">
    <source>
        <dbReference type="PIRSR" id="PIRSR601461-2"/>
    </source>
</evidence>
<dbReference type="EMBL" id="ML978131">
    <property type="protein sequence ID" value="KAF2095506.1"/>
    <property type="molecule type" value="Genomic_DNA"/>
</dbReference>
<keyword evidence="4" id="KW-0732">Signal</keyword>
<dbReference type="OrthoDB" id="771136at2759"/>
<dbReference type="GO" id="GO:0006508">
    <property type="term" value="P:proteolysis"/>
    <property type="evidence" value="ECO:0007669"/>
    <property type="project" value="UniProtKB-KW"/>
</dbReference>